<gene>
    <name evidence="8" type="primary">yetF_1</name>
    <name evidence="8" type="ORF">SAMEA3906487_01836</name>
</gene>
<dbReference type="AlphaFoldDB" id="A0A157SH90"/>
<sequence>MALITDVFALQVGPAEMILRGSTIYWALFLLLRLAGRRDLGSLGAADLLVLVLVADAAGNAMSGSSDSLGDGLIVVTTIVAWSWLLDRLCYRFPALQRWIEPRRVCLVRDGRIDVAGMRREHVSRQELMEQLRLKGIGSLKGVRRAYIESTGEISVIPCSEPEAPGEDSTRSEP</sequence>
<evidence type="ECO:0000313" key="9">
    <source>
        <dbReference type="Proteomes" id="UP000076825"/>
    </source>
</evidence>
<dbReference type="Gene3D" id="3.30.240.20">
    <property type="entry name" value="bsu07140 like domains"/>
    <property type="match status" value="1"/>
</dbReference>
<comment type="similarity">
    <text evidence="2">Belongs to the UPF0702 family.</text>
</comment>
<keyword evidence="4" id="KW-0812">Transmembrane</keyword>
<dbReference type="RefSeq" id="WP_063491828.1">
    <property type="nucleotide sequence ID" value="NZ_CP016340.1"/>
</dbReference>
<keyword evidence="9" id="KW-1185">Reference proteome</keyword>
<keyword evidence="3" id="KW-1003">Cell membrane</keyword>
<reference evidence="8 9" key="1">
    <citation type="submission" date="2016-04" db="EMBL/GenBank/DDBJ databases">
        <authorList>
            <consortium name="Pathogen Informatics"/>
        </authorList>
    </citation>
    <scope>NUCLEOTIDE SEQUENCE [LARGE SCALE GENOMIC DNA]</scope>
    <source>
        <strain evidence="8 9">H044680328</strain>
    </source>
</reference>
<evidence type="ECO:0000313" key="8">
    <source>
        <dbReference type="EMBL" id="SAI69553.1"/>
    </source>
</evidence>
<evidence type="ECO:0000259" key="7">
    <source>
        <dbReference type="Pfam" id="PF04239"/>
    </source>
</evidence>
<dbReference type="PATRIC" id="fig|123899.6.peg.1822"/>
<comment type="subcellular location">
    <subcellularLocation>
        <location evidence="1">Cell membrane</location>
        <topology evidence="1">Multi-pass membrane protein</topology>
    </subcellularLocation>
</comment>
<dbReference type="InterPro" id="IPR007353">
    <property type="entry name" value="DUF421"/>
</dbReference>
<evidence type="ECO:0000256" key="4">
    <source>
        <dbReference type="ARBA" id="ARBA00022692"/>
    </source>
</evidence>
<keyword evidence="6" id="KW-0472">Membrane</keyword>
<dbReference type="EMBL" id="LT546645">
    <property type="protein sequence ID" value="SAI69553.1"/>
    <property type="molecule type" value="Genomic_DNA"/>
</dbReference>
<dbReference type="eggNOG" id="COG2323">
    <property type="taxonomic scope" value="Bacteria"/>
</dbReference>
<evidence type="ECO:0000256" key="1">
    <source>
        <dbReference type="ARBA" id="ARBA00004651"/>
    </source>
</evidence>
<protein>
    <submittedName>
        <fullName evidence="8">Protein of uncharacterized function (DUF421)</fullName>
    </submittedName>
</protein>
<name>A0A157SH90_9BORD</name>
<accession>A0A157SH90</accession>
<dbReference type="PANTHER" id="PTHR34582">
    <property type="entry name" value="UPF0702 TRANSMEMBRANE PROTEIN YCAP"/>
    <property type="match status" value="1"/>
</dbReference>
<dbReference type="GO" id="GO:0005886">
    <property type="term" value="C:plasma membrane"/>
    <property type="evidence" value="ECO:0007669"/>
    <property type="project" value="UniProtKB-SubCell"/>
</dbReference>
<dbReference type="Proteomes" id="UP000076825">
    <property type="component" value="Chromosome 1"/>
</dbReference>
<dbReference type="Pfam" id="PF04239">
    <property type="entry name" value="DUF421"/>
    <property type="match status" value="1"/>
</dbReference>
<evidence type="ECO:0000256" key="3">
    <source>
        <dbReference type="ARBA" id="ARBA00022475"/>
    </source>
</evidence>
<dbReference type="PANTHER" id="PTHR34582:SF6">
    <property type="entry name" value="UPF0702 TRANSMEMBRANE PROTEIN YCAP"/>
    <property type="match status" value="1"/>
</dbReference>
<keyword evidence="5" id="KW-1133">Transmembrane helix</keyword>
<organism evidence="8 9">
    <name type="scientific">Bordetella trematum</name>
    <dbReference type="NCBI Taxonomy" id="123899"/>
    <lineage>
        <taxon>Bacteria</taxon>
        <taxon>Pseudomonadati</taxon>
        <taxon>Pseudomonadota</taxon>
        <taxon>Betaproteobacteria</taxon>
        <taxon>Burkholderiales</taxon>
        <taxon>Alcaligenaceae</taxon>
        <taxon>Bordetella</taxon>
    </lineage>
</organism>
<dbReference type="KEGG" id="btrm:SAMEA390648701836"/>
<evidence type="ECO:0000256" key="5">
    <source>
        <dbReference type="ARBA" id="ARBA00022989"/>
    </source>
</evidence>
<evidence type="ECO:0000256" key="2">
    <source>
        <dbReference type="ARBA" id="ARBA00006448"/>
    </source>
</evidence>
<dbReference type="GeneID" id="56590883"/>
<dbReference type="OrthoDB" id="8617494at2"/>
<evidence type="ECO:0000256" key="6">
    <source>
        <dbReference type="ARBA" id="ARBA00023136"/>
    </source>
</evidence>
<proteinExistence type="inferred from homology"/>
<feature type="domain" description="YetF C-terminal" evidence="7">
    <location>
        <begin position="93"/>
        <end position="161"/>
    </location>
</feature>
<dbReference type="InterPro" id="IPR023090">
    <property type="entry name" value="UPF0702_alpha/beta_dom_sf"/>
</dbReference>